<evidence type="ECO:0000256" key="1">
    <source>
        <dbReference type="SAM" id="SignalP"/>
    </source>
</evidence>
<protein>
    <submittedName>
        <fullName evidence="2">Uncharacterized protein</fullName>
    </submittedName>
</protein>
<dbReference type="EMBL" id="CAUYUJ010000836">
    <property type="protein sequence ID" value="CAK0792773.1"/>
    <property type="molecule type" value="Genomic_DNA"/>
</dbReference>
<dbReference type="Gene3D" id="3.40.50.1240">
    <property type="entry name" value="Phosphoglycerate mutase-like"/>
    <property type="match status" value="1"/>
</dbReference>
<dbReference type="SUPFAM" id="SSF53254">
    <property type="entry name" value="Phosphoglycerate mutase-like"/>
    <property type="match status" value="1"/>
</dbReference>
<sequence>MVRGRAAWLVAVLACVTLSDRAAADSDAVAAQAVHCDDASVDCTADAPEEGSLLQHKATALSNSSAAQTPWKKIYVIRHGERWGETSCLNECGWNRAFQYAEKFKNWDIFKIYSFNYPYYRLPGQPCQRTAQTASWIAAYKRLKIEYIVCGLPPASMNKGNRDRTMEYYQDKQMASRLRWDVEHDASGMKSGQIILVFWEHENIMNLIPALCNEKVAWPGDSYDAYVEVLYGQQGGAWHHQYATVKKWGLQTLSISGQDANAEMCYQCSETNNPPLAGAPATNPDRVSRRRYGCPFYTMTDQKYAYAQDVTKDLGVCPR</sequence>
<feature type="chain" id="PRO_5045311880" evidence="1">
    <location>
        <begin position="25"/>
        <end position="319"/>
    </location>
</feature>
<organism evidence="2 3">
    <name type="scientific">Prorocentrum cordatum</name>
    <dbReference type="NCBI Taxonomy" id="2364126"/>
    <lineage>
        <taxon>Eukaryota</taxon>
        <taxon>Sar</taxon>
        <taxon>Alveolata</taxon>
        <taxon>Dinophyceae</taxon>
        <taxon>Prorocentrales</taxon>
        <taxon>Prorocentraceae</taxon>
        <taxon>Prorocentrum</taxon>
    </lineage>
</organism>
<reference evidence="2" key="1">
    <citation type="submission" date="2023-10" db="EMBL/GenBank/DDBJ databases">
        <authorList>
            <person name="Chen Y."/>
            <person name="Shah S."/>
            <person name="Dougan E. K."/>
            <person name="Thang M."/>
            <person name="Chan C."/>
        </authorList>
    </citation>
    <scope>NUCLEOTIDE SEQUENCE [LARGE SCALE GENOMIC DNA]</scope>
</reference>
<dbReference type="InterPro" id="IPR029033">
    <property type="entry name" value="His_PPase_superfam"/>
</dbReference>
<gene>
    <name evidence="2" type="ORF">PCOR1329_LOCUS3257</name>
</gene>
<evidence type="ECO:0000313" key="3">
    <source>
        <dbReference type="Proteomes" id="UP001189429"/>
    </source>
</evidence>
<feature type="signal peptide" evidence="1">
    <location>
        <begin position="1"/>
        <end position="24"/>
    </location>
</feature>
<evidence type="ECO:0000313" key="2">
    <source>
        <dbReference type="EMBL" id="CAK0792773.1"/>
    </source>
</evidence>
<keyword evidence="3" id="KW-1185">Reference proteome</keyword>
<dbReference type="Proteomes" id="UP001189429">
    <property type="component" value="Unassembled WGS sequence"/>
</dbReference>
<proteinExistence type="predicted"/>
<accession>A0ABN9PQU6</accession>
<comment type="caution">
    <text evidence="2">The sequence shown here is derived from an EMBL/GenBank/DDBJ whole genome shotgun (WGS) entry which is preliminary data.</text>
</comment>
<dbReference type="CDD" id="cd07040">
    <property type="entry name" value="HP"/>
    <property type="match status" value="1"/>
</dbReference>
<name>A0ABN9PQU6_9DINO</name>
<keyword evidence="1" id="KW-0732">Signal</keyword>